<comment type="catalytic activity">
    <reaction evidence="10">
        <text>tRNA(Glu) + L-glutamate + ATP = L-glutamyl-tRNA(Glu) + AMP + diphosphate</text>
        <dbReference type="Rhea" id="RHEA:23540"/>
        <dbReference type="Rhea" id="RHEA-COMP:9663"/>
        <dbReference type="Rhea" id="RHEA-COMP:9680"/>
        <dbReference type="ChEBI" id="CHEBI:29985"/>
        <dbReference type="ChEBI" id="CHEBI:30616"/>
        <dbReference type="ChEBI" id="CHEBI:33019"/>
        <dbReference type="ChEBI" id="CHEBI:78442"/>
        <dbReference type="ChEBI" id="CHEBI:78520"/>
        <dbReference type="ChEBI" id="CHEBI:456215"/>
        <dbReference type="EC" id="6.1.1.17"/>
    </reaction>
</comment>
<feature type="binding site" evidence="10">
    <location>
        <position position="245"/>
    </location>
    <ligand>
        <name>ATP</name>
        <dbReference type="ChEBI" id="CHEBI:30616"/>
    </ligand>
</feature>
<feature type="domain" description="Aminoacyl-tRNA synthetase class I anticodon-binding" evidence="12">
    <location>
        <begin position="325"/>
        <end position="473"/>
    </location>
</feature>
<evidence type="ECO:0000256" key="1">
    <source>
        <dbReference type="ARBA" id="ARBA00004496"/>
    </source>
</evidence>
<dbReference type="Pfam" id="PF00749">
    <property type="entry name" value="tRNA-synt_1c"/>
    <property type="match status" value="1"/>
</dbReference>
<evidence type="ECO:0000256" key="3">
    <source>
        <dbReference type="ARBA" id="ARBA00011245"/>
    </source>
</evidence>
<dbReference type="SUPFAM" id="SSF48163">
    <property type="entry name" value="An anticodon-binding domain of class I aminoacyl-tRNA synthetases"/>
    <property type="match status" value="1"/>
</dbReference>
<dbReference type="InterPro" id="IPR004527">
    <property type="entry name" value="Glu-tRNA-ligase_bac/mito"/>
</dbReference>
<protein>
    <recommendedName>
        <fullName evidence="10">Glutamate--tRNA ligase</fullName>
        <ecNumber evidence="10">6.1.1.17</ecNumber>
    </recommendedName>
    <alternativeName>
        <fullName evidence="10">Glutamyl-tRNA synthetase</fullName>
        <shortName evidence="10">GluRS</shortName>
    </alternativeName>
</protein>
<comment type="similarity">
    <text evidence="2 10">Belongs to the class-I aminoacyl-tRNA synthetase family. Glutamate--tRNA ligase type 1 subfamily.</text>
</comment>
<dbReference type="InterPro" id="IPR020752">
    <property type="entry name" value="Glu-tRNA-synth_I_codon-bd_sub1"/>
</dbReference>
<reference evidence="13" key="1">
    <citation type="journal article" date="2020" name="mSystems">
        <title>Genome- and Community-Level Interaction Insights into Carbon Utilization and Element Cycling Functions of Hydrothermarchaeota in Hydrothermal Sediment.</title>
        <authorList>
            <person name="Zhou Z."/>
            <person name="Liu Y."/>
            <person name="Xu W."/>
            <person name="Pan J."/>
            <person name="Luo Z.H."/>
            <person name="Li M."/>
        </authorList>
    </citation>
    <scope>NUCLEOTIDE SEQUENCE [LARGE SCALE GENOMIC DNA]</scope>
    <source>
        <strain evidence="13">SpSt-81</strain>
    </source>
</reference>
<dbReference type="GO" id="GO:0005829">
    <property type="term" value="C:cytosol"/>
    <property type="evidence" value="ECO:0007669"/>
    <property type="project" value="TreeGrafter"/>
</dbReference>
<dbReference type="InterPro" id="IPR001412">
    <property type="entry name" value="aa-tRNA-synth_I_CS"/>
</dbReference>
<comment type="function">
    <text evidence="10">Catalyzes the attachment of glutamate to tRNA(Glu) in a two-step reaction: glutamate is first activated by ATP to form Glu-AMP and then transferred to the acceptor end of tRNA(Glu).</text>
</comment>
<dbReference type="Gene3D" id="1.10.10.350">
    <property type="match status" value="1"/>
</dbReference>
<comment type="caution">
    <text evidence="10">Lacks conserved residue(s) required for the propagation of feature annotation.</text>
</comment>
<evidence type="ECO:0000256" key="9">
    <source>
        <dbReference type="ARBA" id="ARBA00023146"/>
    </source>
</evidence>
<feature type="domain" description="Glutamyl/glutaminyl-tRNA synthetase class Ib catalytic" evidence="11">
    <location>
        <begin position="3"/>
        <end position="311"/>
    </location>
</feature>
<comment type="subcellular location">
    <subcellularLocation>
        <location evidence="1 10">Cytoplasm</location>
    </subcellularLocation>
</comment>
<dbReference type="InterPro" id="IPR014729">
    <property type="entry name" value="Rossmann-like_a/b/a_fold"/>
</dbReference>
<dbReference type="GO" id="GO:0000049">
    <property type="term" value="F:tRNA binding"/>
    <property type="evidence" value="ECO:0007669"/>
    <property type="project" value="InterPro"/>
</dbReference>
<dbReference type="PRINTS" id="PR00987">
    <property type="entry name" value="TRNASYNTHGLU"/>
</dbReference>
<evidence type="ECO:0000259" key="12">
    <source>
        <dbReference type="Pfam" id="PF19269"/>
    </source>
</evidence>
<name>A0A7C3RRJ7_DICTH</name>
<accession>A0A7C3RRJ7</accession>
<dbReference type="InterPro" id="IPR008925">
    <property type="entry name" value="aa_tRNA-synth_I_cd-bd_sf"/>
</dbReference>
<dbReference type="InterPro" id="IPR045462">
    <property type="entry name" value="aa-tRNA-synth_I_cd-bd"/>
</dbReference>
<evidence type="ECO:0000256" key="5">
    <source>
        <dbReference type="ARBA" id="ARBA00022598"/>
    </source>
</evidence>
<dbReference type="PANTHER" id="PTHR43311">
    <property type="entry name" value="GLUTAMATE--TRNA LIGASE"/>
    <property type="match status" value="1"/>
</dbReference>
<proteinExistence type="inferred from homology"/>
<dbReference type="SUPFAM" id="SSF52374">
    <property type="entry name" value="Nucleotidylyl transferase"/>
    <property type="match status" value="1"/>
</dbReference>
<dbReference type="Gene3D" id="3.40.50.620">
    <property type="entry name" value="HUPs"/>
    <property type="match status" value="1"/>
</dbReference>
<dbReference type="EMBL" id="DTIN01000025">
    <property type="protein sequence ID" value="HFX13842.1"/>
    <property type="molecule type" value="Genomic_DNA"/>
</dbReference>
<sequence length="479" mass="56284">MDNVRVRIAPSPTGYLHVGTAHTALFNWLFAKHNNGKFILRIEDTDIQRSSKEYEENILEGLTWLGLYWDEGPYYQTQRLDLYRKYAEELLKIGAAYYCYCTPEELEQRRKEALAQKRPPKYDRKCLYLSDEEIAKYEREGRKPVIRLLVPEGKTVFNDIIRGEIEFDNEDIGDFVIMKSDGIPTYNFAVVVDDYTMGITHVIRGEDHISNTPKQLFIYNALNWTPPEFAHLPLLLGPDRSKLSKRHGVTSVTEYKKMGYLPEALVNYLALLGWTPEENKEIYTIEELIELFDLRRVTKNPGIFDITKLEWINTQHIRRLSVEKLAELTLPFLEEVEWFNRNNFDKNYYLKVVSILQERLKTLSQIREYGDYFFLDKLNYDLETVKKVCKSPDIHIYLEKIKEEWSKIPNSEFSAQNLENILRNLAETHQIPTKNLVHPIRVALTNKTVGPGLYELAEILGKERVIKRLEEFIECLKEL</sequence>
<dbReference type="InterPro" id="IPR000924">
    <property type="entry name" value="Glu/Gln-tRNA-synth"/>
</dbReference>
<dbReference type="CDD" id="cd00808">
    <property type="entry name" value="GluRS_core"/>
    <property type="match status" value="1"/>
</dbReference>
<comment type="caution">
    <text evidence="13">The sequence shown here is derived from an EMBL/GenBank/DDBJ whole genome shotgun (WGS) entry which is preliminary data.</text>
</comment>
<keyword evidence="4 10" id="KW-0963">Cytoplasm</keyword>
<dbReference type="FunFam" id="3.40.50.620:FF:000007">
    <property type="entry name" value="Glutamate--tRNA ligase"/>
    <property type="match status" value="1"/>
</dbReference>
<evidence type="ECO:0000259" key="11">
    <source>
        <dbReference type="Pfam" id="PF00749"/>
    </source>
</evidence>
<evidence type="ECO:0000256" key="10">
    <source>
        <dbReference type="HAMAP-Rule" id="MF_00022"/>
    </source>
</evidence>
<feature type="short sequence motif" description="'KMSKS' region" evidence="10">
    <location>
        <begin position="242"/>
        <end position="246"/>
    </location>
</feature>
<evidence type="ECO:0000256" key="8">
    <source>
        <dbReference type="ARBA" id="ARBA00022917"/>
    </source>
</evidence>
<dbReference type="Pfam" id="PF19269">
    <property type="entry name" value="Anticodon_2"/>
    <property type="match status" value="1"/>
</dbReference>
<organism evidence="13">
    <name type="scientific">Dictyoglomus thermophilum</name>
    <dbReference type="NCBI Taxonomy" id="14"/>
    <lineage>
        <taxon>Bacteria</taxon>
        <taxon>Pseudomonadati</taxon>
        <taxon>Dictyoglomota</taxon>
        <taxon>Dictyoglomia</taxon>
        <taxon>Dictyoglomales</taxon>
        <taxon>Dictyoglomaceae</taxon>
        <taxon>Dictyoglomus</taxon>
    </lineage>
</organism>
<keyword evidence="9 10" id="KW-0030">Aminoacyl-tRNA synthetase</keyword>
<dbReference type="AlphaFoldDB" id="A0A7C3RRJ7"/>
<evidence type="ECO:0000313" key="13">
    <source>
        <dbReference type="EMBL" id="HFX13842.1"/>
    </source>
</evidence>
<gene>
    <name evidence="10" type="primary">gltX</name>
    <name evidence="13" type="ORF">ENW00_06805</name>
</gene>
<dbReference type="Gene3D" id="1.10.8.70">
    <property type="entry name" value="Glutamate-tRNA synthetase, class I, anticodon-binding domain 1"/>
    <property type="match status" value="1"/>
</dbReference>
<comment type="subunit">
    <text evidence="3 10">Monomer.</text>
</comment>
<keyword evidence="6 10" id="KW-0547">Nucleotide-binding</keyword>
<dbReference type="PANTHER" id="PTHR43311:SF2">
    <property type="entry name" value="GLUTAMATE--TRNA LIGASE, MITOCHONDRIAL-RELATED"/>
    <property type="match status" value="1"/>
</dbReference>
<evidence type="ECO:0000256" key="7">
    <source>
        <dbReference type="ARBA" id="ARBA00022840"/>
    </source>
</evidence>
<dbReference type="GO" id="GO:0008270">
    <property type="term" value="F:zinc ion binding"/>
    <property type="evidence" value="ECO:0007669"/>
    <property type="project" value="InterPro"/>
</dbReference>
<dbReference type="PROSITE" id="PS00178">
    <property type="entry name" value="AA_TRNA_LIGASE_I"/>
    <property type="match status" value="1"/>
</dbReference>
<keyword evidence="7 10" id="KW-0067">ATP-binding</keyword>
<dbReference type="GO" id="GO:0004818">
    <property type="term" value="F:glutamate-tRNA ligase activity"/>
    <property type="evidence" value="ECO:0007669"/>
    <property type="project" value="UniProtKB-UniRule"/>
</dbReference>
<feature type="short sequence motif" description="'HIGH' region" evidence="10">
    <location>
        <begin position="10"/>
        <end position="20"/>
    </location>
</feature>
<dbReference type="InterPro" id="IPR020751">
    <property type="entry name" value="aa-tRNA-synth_I_codon-bd_sub2"/>
</dbReference>
<dbReference type="HAMAP" id="MF_00022">
    <property type="entry name" value="Glu_tRNA_synth_type1"/>
    <property type="match status" value="1"/>
</dbReference>
<evidence type="ECO:0000256" key="4">
    <source>
        <dbReference type="ARBA" id="ARBA00022490"/>
    </source>
</evidence>
<dbReference type="InterPro" id="IPR049940">
    <property type="entry name" value="GluQ/Sye"/>
</dbReference>
<dbReference type="InterPro" id="IPR033910">
    <property type="entry name" value="GluRS_core"/>
</dbReference>
<evidence type="ECO:0000256" key="6">
    <source>
        <dbReference type="ARBA" id="ARBA00022741"/>
    </source>
</evidence>
<dbReference type="NCBIfam" id="TIGR00464">
    <property type="entry name" value="gltX_bact"/>
    <property type="match status" value="1"/>
</dbReference>
<dbReference type="InterPro" id="IPR020058">
    <property type="entry name" value="Glu/Gln-tRNA-synth_Ib_cat-dom"/>
</dbReference>
<evidence type="ECO:0000256" key="2">
    <source>
        <dbReference type="ARBA" id="ARBA00007894"/>
    </source>
</evidence>
<dbReference type="GO" id="GO:0005524">
    <property type="term" value="F:ATP binding"/>
    <property type="evidence" value="ECO:0007669"/>
    <property type="project" value="UniProtKB-UniRule"/>
</dbReference>
<keyword evidence="8 10" id="KW-0648">Protein biosynthesis</keyword>
<dbReference type="GO" id="GO:0006424">
    <property type="term" value="P:glutamyl-tRNA aminoacylation"/>
    <property type="evidence" value="ECO:0007669"/>
    <property type="project" value="UniProtKB-UniRule"/>
</dbReference>
<dbReference type="EC" id="6.1.1.17" evidence="10"/>
<keyword evidence="5 10" id="KW-0436">Ligase</keyword>